<feature type="compositionally biased region" description="Low complexity" evidence="1">
    <location>
        <begin position="145"/>
        <end position="160"/>
    </location>
</feature>
<feature type="compositionally biased region" description="Low complexity" evidence="1">
    <location>
        <begin position="25"/>
        <end position="77"/>
    </location>
</feature>
<dbReference type="Proteomes" id="UP000521943">
    <property type="component" value="Unassembled WGS sequence"/>
</dbReference>
<name>A0A8H6HRU0_9AGAR</name>
<reference evidence="2 3" key="1">
    <citation type="submission" date="2020-07" db="EMBL/GenBank/DDBJ databases">
        <title>Comparative genomics of pyrophilous fungi reveals a link between fire events and developmental genes.</title>
        <authorList>
            <consortium name="DOE Joint Genome Institute"/>
            <person name="Steindorff A.S."/>
            <person name="Carver A."/>
            <person name="Calhoun S."/>
            <person name="Stillman K."/>
            <person name="Liu H."/>
            <person name="Lipzen A."/>
            <person name="Pangilinan J."/>
            <person name="Labutti K."/>
            <person name="Bruns T.D."/>
            <person name="Grigoriev I.V."/>
        </authorList>
    </citation>
    <scope>NUCLEOTIDE SEQUENCE [LARGE SCALE GENOMIC DNA]</scope>
    <source>
        <strain evidence="2 3">CBS 144469</strain>
    </source>
</reference>
<feature type="region of interest" description="Disordered" evidence="1">
    <location>
        <begin position="25"/>
        <end position="89"/>
    </location>
</feature>
<dbReference type="EMBL" id="JACGCI010000051">
    <property type="protein sequence ID" value="KAF6751267.1"/>
    <property type="molecule type" value="Genomic_DNA"/>
</dbReference>
<evidence type="ECO:0000313" key="3">
    <source>
        <dbReference type="Proteomes" id="UP000521943"/>
    </source>
</evidence>
<feature type="region of interest" description="Disordered" evidence="1">
    <location>
        <begin position="354"/>
        <end position="376"/>
    </location>
</feature>
<evidence type="ECO:0000313" key="2">
    <source>
        <dbReference type="EMBL" id="KAF6751267.1"/>
    </source>
</evidence>
<accession>A0A8H6HRU0</accession>
<protein>
    <submittedName>
        <fullName evidence="2">Uncharacterized protein</fullName>
    </submittedName>
</protein>
<organism evidence="2 3">
    <name type="scientific">Ephemerocybe angulata</name>
    <dbReference type="NCBI Taxonomy" id="980116"/>
    <lineage>
        <taxon>Eukaryota</taxon>
        <taxon>Fungi</taxon>
        <taxon>Dikarya</taxon>
        <taxon>Basidiomycota</taxon>
        <taxon>Agaricomycotina</taxon>
        <taxon>Agaricomycetes</taxon>
        <taxon>Agaricomycetidae</taxon>
        <taxon>Agaricales</taxon>
        <taxon>Agaricineae</taxon>
        <taxon>Psathyrellaceae</taxon>
        <taxon>Ephemerocybe</taxon>
    </lineage>
</organism>
<feature type="region of interest" description="Disordered" evidence="1">
    <location>
        <begin position="145"/>
        <end position="177"/>
    </location>
</feature>
<dbReference type="AlphaFoldDB" id="A0A8H6HRU0"/>
<gene>
    <name evidence="2" type="ORF">DFP72DRAFT_1047854</name>
</gene>
<comment type="caution">
    <text evidence="2">The sequence shown here is derived from an EMBL/GenBank/DDBJ whole genome shotgun (WGS) entry which is preliminary data.</text>
</comment>
<sequence length="448" mass="48154">MFSSIPASFGPPIISLSHRICACSARSPSSRSPSKSGRSPSKSFSHLSLPRSPSTRSPSKSFLSSPVPSSPRSSARPIKAQNHSHGHNFTHLHLQPSLSIFHKIHNESNSMAILRTSRYKSISHRPQLLKPNVDPRLGRTYHASASAYRASVSTSSPSTSQRRGPHRLSSASRSTSCSHRLQLHRANMSLTLRPRPSQAIFRSRSWSAPLNVNLTTNPRVHNDKGKGKARATSVSPEPEDRNYTLWHAHRGSQSAPVGGHRAHDYGGEHGNAGGPISHPPFELPPFYIPPFKMPSTGIHHPTPSYSQPASSSSTNTIPVAAPAPIPLSSHSLNAFNLANASACQTGATVGMTGETGTTNAPTGTTGTTESAGATGPWFTGRVVDDTSMATASYFSDDSTMRSASPWHHRGFDQHRLSSIDIANLRIVAMHLQVASNVLRIALGQNMPY</sequence>
<evidence type="ECO:0000256" key="1">
    <source>
        <dbReference type="SAM" id="MobiDB-lite"/>
    </source>
</evidence>
<keyword evidence="3" id="KW-1185">Reference proteome</keyword>
<feature type="region of interest" description="Disordered" evidence="1">
    <location>
        <begin position="212"/>
        <end position="239"/>
    </location>
</feature>
<proteinExistence type="predicted"/>